<dbReference type="Pfam" id="PF01850">
    <property type="entry name" value="PIN"/>
    <property type="match status" value="1"/>
</dbReference>
<evidence type="ECO:0000256" key="6">
    <source>
        <dbReference type="ARBA" id="ARBA00022842"/>
    </source>
</evidence>
<dbReference type="Gene3D" id="3.40.50.1010">
    <property type="entry name" value="5'-nuclease"/>
    <property type="match status" value="1"/>
</dbReference>
<evidence type="ECO:0000313" key="10">
    <source>
        <dbReference type="Proteomes" id="UP000241808"/>
    </source>
</evidence>
<evidence type="ECO:0000259" key="8">
    <source>
        <dbReference type="Pfam" id="PF01850"/>
    </source>
</evidence>
<evidence type="ECO:0000256" key="4">
    <source>
        <dbReference type="ARBA" id="ARBA00022723"/>
    </source>
</evidence>
<dbReference type="InterPro" id="IPR002716">
    <property type="entry name" value="PIN_dom"/>
</dbReference>
<dbReference type="GO" id="GO:0004518">
    <property type="term" value="F:nuclease activity"/>
    <property type="evidence" value="ECO:0007669"/>
    <property type="project" value="UniProtKB-KW"/>
</dbReference>
<accession>A0A2T4ZGM5</accession>
<evidence type="ECO:0000313" key="9">
    <source>
        <dbReference type="EMBL" id="PTM61075.1"/>
    </source>
</evidence>
<gene>
    <name evidence="9" type="ORF">C8P69_102461</name>
</gene>
<feature type="domain" description="PIN" evidence="8">
    <location>
        <begin position="4"/>
        <end position="125"/>
    </location>
</feature>
<dbReference type="PANTHER" id="PTHR33653:SF1">
    <property type="entry name" value="RIBONUCLEASE VAPC2"/>
    <property type="match status" value="1"/>
</dbReference>
<comment type="caution">
    <text evidence="9">The sequence shown here is derived from an EMBL/GenBank/DDBJ whole genome shotgun (WGS) entry which is preliminary data.</text>
</comment>
<proteinExistence type="inferred from homology"/>
<evidence type="ECO:0000256" key="5">
    <source>
        <dbReference type="ARBA" id="ARBA00022801"/>
    </source>
</evidence>
<reference evidence="9 10" key="1">
    <citation type="submission" date="2018-04" db="EMBL/GenBank/DDBJ databases">
        <title>Genomic Encyclopedia of Archaeal and Bacterial Type Strains, Phase II (KMG-II): from individual species to whole genera.</title>
        <authorList>
            <person name="Goeker M."/>
        </authorList>
    </citation>
    <scope>NUCLEOTIDE SEQUENCE [LARGE SCALE GENOMIC DNA]</scope>
    <source>
        <strain evidence="9 10">DSM 25521</strain>
    </source>
</reference>
<keyword evidence="3" id="KW-0540">Nuclease</keyword>
<dbReference type="InterPro" id="IPR050556">
    <property type="entry name" value="Type_II_TA_system_RNase"/>
</dbReference>
<keyword evidence="6" id="KW-0460">Magnesium</keyword>
<name>A0A2T4ZGM5_9HYPH</name>
<dbReference type="InterPro" id="IPR029060">
    <property type="entry name" value="PIN-like_dom_sf"/>
</dbReference>
<keyword evidence="2" id="KW-1277">Toxin-antitoxin system</keyword>
<dbReference type="CDD" id="cd09854">
    <property type="entry name" value="PIN_VapC-like"/>
    <property type="match status" value="1"/>
</dbReference>
<comment type="cofactor">
    <cofactor evidence="1">
        <name>Mg(2+)</name>
        <dbReference type="ChEBI" id="CHEBI:18420"/>
    </cofactor>
</comment>
<dbReference type="Proteomes" id="UP000241808">
    <property type="component" value="Unassembled WGS sequence"/>
</dbReference>
<dbReference type="RefSeq" id="WP_108174992.1">
    <property type="nucleotide sequence ID" value="NZ_PZZL01000002.1"/>
</dbReference>
<dbReference type="EMBL" id="PZZL01000002">
    <property type="protein sequence ID" value="PTM61075.1"/>
    <property type="molecule type" value="Genomic_DNA"/>
</dbReference>
<keyword evidence="4" id="KW-0479">Metal-binding</keyword>
<dbReference type="GO" id="GO:0016787">
    <property type="term" value="F:hydrolase activity"/>
    <property type="evidence" value="ECO:0007669"/>
    <property type="project" value="UniProtKB-KW"/>
</dbReference>
<dbReference type="GO" id="GO:0046872">
    <property type="term" value="F:metal ion binding"/>
    <property type="evidence" value="ECO:0007669"/>
    <property type="project" value="UniProtKB-KW"/>
</dbReference>
<dbReference type="AlphaFoldDB" id="A0A2T4ZGM5"/>
<protein>
    <recommendedName>
        <fullName evidence="8">PIN domain-containing protein</fullName>
    </recommendedName>
</protein>
<dbReference type="OrthoDB" id="9800524at2"/>
<evidence type="ECO:0000256" key="1">
    <source>
        <dbReference type="ARBA" id="ARBA00001946"/>
    </source>
</evidence>
<keyword evidence="10" id="KW-1185">Reference proteome</keyword>
<comment type="similarity">
    <text evidence="7">Belongs to the PINc/VapC protein family.</text>
</comment>
<keyword evidence="5" id="KW-0378">Hydrolase</keyword>
<dbReference type="SUPFAM" id="SSF88723">
    <property type="entry name" value="PIN domain-like"/>
    <property type="match status" value="1"/>
</dbReference>
<evidence type="ECO:0000256" key="2">
    <source>
        <dbReference type="ARBA" id="ARBA00022649"/>
    </source>
</evidence>
<dbReference type="PANTHER" id="PTHR33653">
    <property type="entry name" value="RIBONUCLEASE VAPC2"/>
    <property type="match status" value="1"/>
</dbReference>
<sequence length="135" mass="15163">MGGVLVDSNVLLDILTTDPRWYRWSAATLARLTGREKLVINPIIFAEVSQRFTRMGDADEALPSKVLEREEIPYEAAFLAGKAHLAYRRSGGQKTSPLPDFFIGAHASVSGYHLLTRDVRRYRTYFPTLPLIAPD</sequence>
<organism evidence="9 10">
    <name type="scientific">Phreatobacter oligotrophus</name>
    <dbReference type="NCBI Taxonomy" id="1122261"/>
    <lineage>
        <taxon>Bacteria</taxon>
        <taxon>Pseudomonadati</taxon>
        <taxon>Pseudomonadota</taxon>
        <taxon>Alphaproteobacteria</taxon>
        <taxon>Hyphomicrobiales</taxon>
        <taxon>Phreatobacteraceae</taxon>
        <taxon>Phreatobacter</taxon>
    </lineage>
</organism>
<evidence type="ECO:0000256" key="7">
    <source>
        <dbReference type="ARBA" id="ARBA00038093"/>
    </source>
</evidence>
<evidence type="ECO:0000256" key="3">
    <source>
        <dbReference type="ARBA" id="ARBA00022722"/>
    </source>
</evidence>